<reference evidence="2 3" key="1">
    <citation type="submission" date="2024-09" db="EMBL/GenBank/DDBJ databases">
        <title>Rethinking Asexuality: The Enigmatic Case of Functional Sexual Genes in Lepraria (Stereocaulaceae).</title>
        <authorList>
            <person name="Doellman M."/>
            <person name="Sun Y."/>
            <person name="Barcenas-Pena A."/>
            <person name="Lumbsch H.T."/>
            <person name="Grewe F."/>
        </authorList>
    </citation>
    <scope>NUCLEOTIDE SEQUENCE [LARGE SCALE GENOMIC DNA]</scope>
    <source>
        <strain evidence="2 3">Grewe 0041</strain>
    </source>
</reference>
<protein>
    <recommendedName>
        <fullName evidence="4">Thioredoxin domain-containing protein</fullName>
    </recommendedName>
</protein>
<feature type="region of interest" description="Disordered" evidence="1">
    <location>
        <begin position="1"/>
        <end position="23"/>
    </location>
</feature>
<dbReference type="InterPro" id="IPR036249">
    <property type="entry name" value="Thioredoxin-like_sf"/>
</dbReference>
<comment type="caution">
    <text evidence="2">The sequence shown here is derived from an EMBL/GenBank/DDBJ whole genome shotgun (WGS) entry which is preliminary data.</text>
</comment>
<evidence type="ECO:0008006" key="4">
    <source>
        <dbReference type="Google" id="ProtNLM"/>
    </source>
</evidence>
<proteinExistence type="predicted"/>
<name>A0ABR4BBD7_9LECA</name>
<dbReference type="PANTHER" id="PTHR21148">
    <property type="entry name" value="THIOREDOXIN DOMAIN-CONTAINING PROTEIN 9"/>
    <property type="match status" value="1"/>
</dbReference>
<sequence>MSASDDEDALLQSLEDETENDPSLAHLREARIQALATELARAKAQRNDGYGSYNQIKDEKSLMETITSTKNCIVHFYKPDFNRCRIMDGHLDTLAGVHLEARFLRIDVEHAPFLVIKLGVKVLPCVIAFVGGVSVHRGWGLRDWGSIQIILRLESWRRNWLVLGFWRG</sequence>
<dbReference type="EMBL" id="JBHFEH010000012">
    <property type="protein sequence ID" value="KAL2055169.1"/>
    <property type="molecule type" value="Genomic_DNA"/>
</dbReference>
<evidence type="ECO:0000256" key="1">
    <source>
        <dbReference type="SAM" id="MobiDB-lite"/>
    </source>
</evidence>
<gene>
    <name evidence="2" type="ORF">ABVK25_004507</name>
</gene>
<keyword evidence="3" id="KW-1185">Reference proteome</keyword>
<accession>A0ABR4BBD7</accession>
<evidence type="ECO:0000313" key="3">
    <source>
        <dbReference type="Proteomes" id="UP001590951"/>
    </source>
</evidence>
<organism evidence="2 3">
    <name type="scientific">Lepraria finkii</name>
    <dbReference type="NCBI Taxonomy" id="1340010"/>
    <lineage>
        <taxon>Eukaryota</taxon>
        <taxon>Fungi</taxon>
        <taxon>Dikarya</taxon>
        <taxon>Ascomycota</taxon>
        <taxon>Pezizomycotina</taxon>
        <taxon>Lecanoromycetes</taxon>
        <taxon>OSLEUM clade</taxon>
        <taxon>Lecanoromycetidae</taxon>
        <taxon>Lecanorales</taxon>
        <taxon>Lecanorineae</taxon>
        <taxon>Stereocaulaceae</taxon>
        <taxon>Lepraria</taxon>
    </lineage>
</organism>
<dbReference type="Proteomes" id="UP001590951">
    <property type="component" value="Unassembled WGS sequence"/>
</dbReference>
<dbReference type="Gene3D" id="3.40.30.10">
    <property type="entry name" value="Glutaredoxin"/>
    <property type="match status" value="1"/>
</dbReference>
<evidence type="ECO:0000313" key="2">
    <source>
        <dbReference type="EMBL" id="KAL2055169.1"/>
    </source>
</evidence>
<feature type="compositionally biased region" description="Acidic residues" evidence="1">
    <location>
        <begin position="1"/>
        <end position="20"/>
    </location>
</feature>
<dbReference type="SUPFAM" id="SSF52833">
    <property type="entry name" value="Thioredoxin-like"/>
    <property type="match status" value="1"/>
</dbReference>